<evidence type="ECO:0000256" key="1">
    <source>
        <dbReference type="SAM" id="Phobius"/>
    </source>
</evidence>
<reference evidence="2 3" key="1">
    <citation type="submission" date="2024-10" db="EMBL/GenBank/DDBJ databases">
        <title>The Natural Products Discovery Center: Release of the First 8490 Sequenced Strains for Exploring Actinobacteria Biosynthetic Diversity.</title>
        <authorList>
            <person name="Kalkreuter E."/>
            <person name="Kautsar S.A."/>
            <person name="Yang D."/>
            <person name="Bader C.D."/>
            <person name="Teijaro C.N."/>
            <person name="Fluegel L."/>
            <person name="Davis C.M."/>
            <person name="Simpson J.R."/>
            <person name="Lauterbach L."/>
            <person name="Steele A.D."/>
            <person name="Gui C."/>
            <person name="Meng S."/>
            <person name="Li G."/>
            <person name="Viehrig K."/>
            <person name="Ye F."/>
            <person name="Su P."/>
            <person name="Kiefer A.F."/>
            <person name="Nichols A."/>
            <person name="Cepeda A.J."/>
            <person name="Yan W."/>
            <person name="Fan B."/>
            <person name="Jiang Y."/>
            <person name="Adhikari A."/>
            <person name="Zheng C.-J."/>
            <person name="Schuster L."/>
            <person name="Cowan T.M."/>
            <person name="Smanski M.J."/>
            <person name="Chevrette M.G."/>
            <person name="De Carvalho L.P.S."/>
            <person name="Shen B."/>
        </authorList>
    </citation>
    <scope>NUCLEOTIDE SEQUENCE [LARGE SCALE GENOMIC DNA]</scope>
    <source>
        <strain evidence="2 3">NPDC048229</strain>
    </source>
</reference>
<keyword evidence="1" id="KW-1133">Transmembrane helix</keyword>
<name>A0ABW7BVI5_9ACTN</name>
<dbReference type="NCBIfam" id="TIGR04222">
    <property type="entry name" value="near_uncomplex"/>
    <property type="match status" value="1"/>
</dbReference>
<proteinExistence type="predicted"/>
<accession>A0ABW7BVI5</accession>
<keyword evidence="3" id="KW-1185">Reference proteome</keyword>
<feature type="transmembrane region" description="Helical" evidence="1">
    <location>
        <begin position="12"/>
        <end position="31"/>
    </location>
</feature>
<evidence type="ECO:0000313" key="3">
    <source>
        <dbReference type="Proteomes" id="UP001604282"/>
    </source>
</evidence>
<organism evidence="2 3">
    <name type="scientific">Streptomyces omiyaensis</name>
    <dbReference type="NCBI Taxonomy" id="68247"/>
    <lineage>
        <taxon>Bacteria</taxon>
        <taxon>Bacillati</taxon>
        <taxon>Actinomycetota</taxon>
        <taxon>Actinomycetes</taxon>
        <taxon>Kitasatosporales</taxon>
        <taxon>Streptomycetaceae</taxon>
        <taxon>Streptomyces</taxon>
    </lineage>
</organism>
<feature type="transmembrane region" description="Helical" evidence="1">
    <location>
        <begin position="186"/>
        <end position="204"/>
    </location>
</feature>
<keyword evidence="1" id="KW-0812">Transmembrane</keyword>
<sequence>MAEPAVLSYNTIMVWIPLLLVASVVTAVACVRLCRAAIAAGGPGGGAAGEGELTLGEAAFLAGGPGRVTDLTLVSMHRARRLLLAHTGWATVVDASGGGDELERAVLGAIGPEGQAPVPRLRPAVAAAGCVRRIEEGLVERGLAVPGAGRREVAAGLRAVEGAFLLALALGAVAVPLVSAAERTQAVAGFVLPLTASGLCLLLGRAESYPRSRWASHAGQRLLAGLSAEDPLTALATRGPSVLEPELRAALGRPPGVR</sequence>
<comment type="caution">
    <text evidence="2">The sequence shown here is derived from an EMBL/GenBank/DDBJ whole genome shotgun (WGS) entry which is preliminary data.</text>
</comment>
<dbReference type="InterPro" id="IPR026467">
    <property type="entry name" value="Ser/Gly_Cys_C_dom"/>
</dbReference>
<gene>
    <name evidence="2" type="ORF">ACGFYS_21555</name>
</gene>
<dbReference type="RefSeq" id="WP_308436904.1">
    <property type="nucleotide sequence ID" value="NZ_BMVV01000030.1"/>
</dbReference>
<dbReference type="EMBL" id="JBICZW010000013">
    <property type="protein sequence ID" value="MFG3191516.1"/>
    <property type="molecule type" value="Genomic_DNA"/>
</dbReference>
<evidence type="ECO:0000313" key="2">
    <source>
        <dbReference type="EMBL" id="MFG3191516.1"/>
    </source>
</evidence>
<feature type="transmembrane region" description="Helical" evidence="1">
    <location>
        <begin position="159"/>
        <end position="180"/>
    </location>
</feature>
<dbReference type="Proteomes" id="UP001604282">
    <property type="component" value="Unassembled WGS sequence"/>
</dbReference>
<protein>
    <submittedName>
        <fullName evidence="2">TIGR04222 domain-containing membrane protein</fullName>
    </submittedName>
</protein>
<keyword evidence="1" id="KW-0472">Membrane</keyword>